<sequence>MVKKEKIVVEPLSELELKQINEEVEGLEFEITGYDISGFKKGWRKQYETVTYSDGLSTEEGKIFKEDSEFRRLVIESKKAQKKVHKYMDAKLKKYRMEHPKEPTMEEKVAMQKTEKVEAKVLEEHLMSISGIKEA</sequence>
<dbReference type="KEGG" id="mew:MSWAN_1677"/>
<dbReference type="AlphaFoldDB" id="F6D396"/>
<organism evidence="1 2">
    <name type="scientific">Methanobacterium paludis (strain DSM 25820 / JCM 18151 / SWAN1)</name>
    <dbReference type="NCBI Taxonomy" id="868131"/>
    <lineage>
        <taxon>Archaea</taxon>
        <taxon>Methanobacteriati</taxon>
        <taxon>Methanobacteriota</taxon>
        <taxon>Methanomada group</taxon>
        <taxon>Methanobacteria</taxon>
        <taxon>Methanobacteriales</taxon>
        <taxon>Methanobacteriaceae</taxon>
        <taxon>Methanobacterium</taxon>
    </lineage>
</organism>
<dbReference type="Proteomes" id="UP000009231">
    <property type="component" value="Chromosome"/>
</dbReference>
<dbReference type="GeneID" id="10669186"/>
<gene>
    <name evidence="1" type="ordered locus">MSWAN_1677</name>
</gene>
<accession>F6D396</accession>
<name>F6D396_METPW</name>
<dbReference type="RefSeq" id="WP_013826187.1">
    <property type="nucleotide sequence ID" value="NC_015574.1"/>
</dbReference>
<dbReference type="EMBL" id="CP002772">
    <property type="protein sequence ID" value="AEG18688.1"/>
    <property type="molecule type" value="Genomic_DNA"/>
</dbReference>
<proteinExistence type="predicted"/>
<reference evidence="1 2" key="1">
    <citation type="journal article" date="2014" name="Int. J. Syst. Evol. Microbiol.">
        <title>Methanobacterium paludis sp. nov. and a novel strain of Methanobacterium lacus isolated from northern peatlands.</title>
        <authorList>
            <person name="Cadillo-Quiroz H."/>
            <person name="Brauer S.L."/>
            <person name="Goodson N."/>
            <person name="Yavitt J.B."/>
            <person name="Zinder S.H."/>
        </authorList>
    </citation>
    <scope>NUCLEOTIDE SEQUENCE [LARGE SCALE GENOMIC DNA]</scope>
    <source>
        <strain evidence="2">DSM 25820 / JCM 18151 / SWAN1</strain>
    </source>
</reference>
<dbReference type="STRING" id="868131.MSWAN_1677"/>
<keyword evidence="2" id="KW-1185">Reference proteome</keyword>
<protein>
    <submittedName>
        <fullName evidence="1">Uncharacterized protein</fullName>
    </submittedName>
</protein>
<evidence type="ECO:0000313" key="1">
    <source>
        <dbReference type="EMBL" id="AEG18688.1"/>
    </source>
</evidence>
<dbReference type="HOGENOM" id="CLU_1881113_0_0_2"/>
<evidence type="ECO:0000313" key="2">
    <source>
        <dbReference type="Proteomes" id="UP000009231"/>
    </source>
</evidence>